<name>A0A6J5LGN7_9CAUD</name>
<dbReference type="EMBL" id="LR796468">
    <property type="protein sequence ID" value="CAB4146602.1"/>
    <property type="molecule type" value="Genomic_DNA"/>
</dbReference>
<dbReference type="EMBL" id="LR796264">
    <property type="protein sequence ID" value="CAB4132702.1"/>
    <property type="molecule type" value="Genomic_DNA"/>
</dbReference>
<evidence type="ECO:0000313" key="2">
    <source>
        <dbReference type="EMBL" id="CAB4126589.1"/>
    </source>
</evidence>
<accession>A0A6J5LGN7</accession>
<reference evidence="3" key="1">
    <citation type="submission" date="2020-04" db="EMBL/GenBank/DDBJ databases">
        <authorList>
            <person name="Chiriac C."/>
            <person name="Salcher M."/>
            <person name="Ghai R."/>
            <person name="Kavagutti S V."/>
        </authorList>
    </citation>
    <scope>NUCLEOTIDE SEQUENCE</scope>
</reference>
<evidence type="ECO:0000313" key="1">
    <source>
        <dbReference type="EMBL" id="CAB4121522.1"/>
    </source>
</evidence>
<protein>
    <submittedName>
        <fullName evidence="3">Uncharacterized protein</fullName>
    </submittedName>
</protein>
<evidence type="ECO:0000313" key="5">
    <source>
        <dbReference type="EMBL" id="CAB4199738.1"/>
    </source>
</evidence>
<organism evidence="3">
    <name type="scientific">uncultured Caudovirales phage</name>
    <dbReference type="NCBI Taxonomy" id="2100421"/>
    <lineage>
        <taxon>Viruses</taxon>
        <taxon>Duplodnaviria</taxon>
        <taxon>Heunggongvirae</taxon>
        <taxon>Uroviricota</taxon>
        <taxon>Caudoviricetes</taxon>
        <taxon>Peduoviridae</taxon>
        <taxon>Maltschvirus</taxon>
        <taxon>Maltschvirus maltsch</taxon>
    </lineage>
</organism>
<proteinExistence type="predicted"/>
<dbReference type="EMBL" id="LR796149">
    <property type="protein sequence ID" value="CAB4121522.1"/>
    <property type="molecule type" value="Genomic_DNA"/>
</dbReference>
<dbReference type="EMBL" id="LR796201">
    <property type="protein sequence ID" value="CAB4126589.1"/>
    <property type="molecule type" value="Genomic_DNA"/>
</dbReference>
<gene>
    <name evidence="5" type="ORF">UFOVP1357_11</name>
    <name evidence="1" type="ORF">UFOVP18_3</name>
    <name evidence="3" type="ORF">UFOVP258_54</name>
    <name evidence="4" type="ORF">UFOVP502_46</name>
    <name evidence="2" type="ORF">UFOVP82_5</name>
</gene>
<sequence>MEEILDREIENVKEDKIWNKVWGLGPHYGLCGKCLKEMFSKKYRPMIWRCQGCVKKWEANRKKRFEELNNDNGLKSDCEGS</sequence>
<evidence type="ECO:0000313" key="3">
    <source>
        <dbReference type="EMBL" id="CAB4132702.1"/>
    </source>
</evidence>
<dbReference type="EMBL" id="LR797304">
    <property type="protein sequence ID" value="CAB4199738.1"/>
    <property type="molecule type" value="Genomic_DNA"/>
</dbReference>
<evidence type="ECO:0000313" key="4">
    <source>
        <dbReference type="EMBL" id="CAB4146602.1"/>
    </source>
</evidence>